<feature type="compositionally biased region" description="Polar residues" evidence="2">
    <location>
        <begin position="399"/>
        <end position="411"/>
    </location>
</feature>
<feature type="region of interest" description="Disordered" evidence="2">
    <location>
        <begin position="1"/>
        <end position="73"/>
    </location>
</feature>
<dbReference type="PROSITE" id="PS50238">
    <property type="entry name" value="RHOGAP"/>
    <property type="match status" value="1"/>
</dbReference>
<dbReference type="InterPro" id="IPR000198">
    <property type="entry name" value="RhoGAP_dom"/>
</dbReference>
<feature type="compositionally biased region" description="Low complexity" evidence="2">
    <location>
        <begin position="1"/>
        <end position="13"/>
    </location>
</feature>
<feature type="compositionally biased region" description="Polar residues" evidence="2">
    <location>
        <begin position="993"/>
        <end position="1021"/>
    </location>
</feature>
<evidence type="ECO:0000256" key="1">
    <source>
        <dbReference type="ARBA" id="ARBA00022468"/>
    </source>
</evidence>
<dbReference type="SUPFAM" id="SSF48350">
    <property type="entry name" value="GTPase activation domain, GAP"/>
    <property type="match status" value="1"/>
</dbReference>
<dbReference type="SMART" id="SM00324">
    <property type="entry name" value="RhoGAP"/>
    <property type="match status" value="1"/>
</dbReference>
<feature type="region of interest" description="Disordered" evidence="2">
    <location>
        <begin position="821"/>
        <end position="850"/>
    </location>
</feature>
<dbReference type="Pfam" id="PF00787">
    <property type="entry name" value="PX"/>
    <property type="match status" value="1"/>
</dbReference>
<dbReference type="InterPro" id="IPR001683">
    <property type="entry name" value="PX_dom"/>
</dbReference>
<evidence type="ECO:0000259" key="4">
    <source>
        <dbReference type="PROSITE" id="PS50238"/>
    </source>
</evidence>
<feature type="compositionally biased region" description="Low complexity" evidence="2">
    <location>
        <begin position="821"/>
        <end position="847"/>
    </location>
</feature>
<dbReference type="GO" id="GO:0035091">
    <property type="term" value="F:phosphatidylinositol binding"/>
    <property type="evidence" value="ECO:0007669"/>
    <property type="project" value="InterPro"/>
</dbReference>
<proteinExistence type="predicted"/>
<feature type="region of interest" description="Disordered" evidence="2">
    <location>
        <begin position="120"/>
        <end position="423"/>
    </location>
</feature>
<dbReference type="Gene3D" id="1.10.555.10">
    <property type="entry name" value="Rho GTPase activation protein"/>
    <property type="match status" value="1"/>
</dbReference>
<dbReference type="SUPFAM" id="SSF50729">
    <property type="entry name" value="PH domain-like"/>
    <property type="match status" value="1"/>
</dbReference>
<feature type="region of interest" description="Disordered" evidence="2">
    <location>
        <begin position="1394"/>
        <end position="1511"/>
    </location>
</feature>
<dbReference type="EMBL" id="JH795859">
    <property type="protein sequence ID" value="EJU03903.1"/>
    <property type="molecule type" value="Genomic_DNA"/>
</dbReference>
<feature type="compositionally biased region" description="Polar residues" evidence="2">
    <location>
        <begin position="1400"/>
        <end position="1410"/>
    </location>
</feature>
<feature type="compositionally biased region" description="Low complexity" evidence="2">
    <location>
        <begin position="317"/>
        <end position="386"/>
    </location>
</feature>
<dbReference type="Pfam" id="PF00620">
    <property type="entry name" value="RhoGAP"/>
    <property type="match status" value="1"/>
</dbReference>
<dbReference type="Proteomes" id="UP000030653">
    <property type="component" value="Unassembled WGS sequence"/>
</dbReference>
<evidence type="ECO:0000313" key="5">
    <source>
        <dbReference type="EMBL" id="EJU03903.1"/>
    </source>
</evidence>
<feature type="compositionally biased region" description="Polar residues" evidence="2">
    <location>
        <begin position="1445"/>
        <end position="1466"/>
    </location>
</feature>
<reference evidence="5 6" key="1">
    <citation type="journal article" date="2012" name="Science">
        <title>The Paleozoic origin of enzymatic lignin decomposition reconstructed from 31 fungal genomes.</title>
        <authorList>
            <person name="Floudas D."/>
            <person name="Binder M."/>
            <person name="Riley R."/>
            <person name="Barry K."/>
            <person name="Blanchette R.A."/>
            <person name="Henrissat B."/>
            <person name="Martinez A.T."/>
            <person name="Otillar R."/>
            <person name="Spatafora J.W."/>
            <person name="Yadav J.S."/>
            <person name="Aerts A."/>
            <person name="Benoit I."/>
            <person name="Boyd A."/>
            <person name="Carlson A."/>
            <person name="Copeland A."/>
            <person name="Coutinho P.M."/>
            <person name="de Vries R.P."/>
            <person name="Ferreira P."/>
            <person name="Findley K."/>
            <person name="Foster B."/>
            <person name="Gaskell J."/>
            <person name="Glotzer D."/>
            <person name="Gorecki P."/>
            <person name="Heitman J."/>
            <person name="Hesse C."/>
            <person name="Hori C."/>
            <person name="Igarashi K."/>
            <person name="Jurgens J.A."/>
            <person name="Kallen N."/>
            <person name="Kersten P."/>
            <person name="Kohler A."/>
            <person name="Kuees U."/>
            <person name="Kumar T.K.A."/>
            <person name="Kuo A."/>
            <person name="LaButti K."/>
            <person name="Larrondo L.F."/>
            <person name="Lindquist E."/>
            <person name="Ling A."/>
            <person name="Lombard V."/>
            <person name="Lucas S."/>
            <person name="Lundell T."/>
            <person name="Martin R."/>
            <person name="McLaughlin D.J."/>
            <person name="Morgenstern I."/>
            <person name="Morin E."/>
            <person name="Murat C."/>
            <person name="Nagy L.G."/>
            <person name="Nolan M."/>
            <person name="Ohm R.A."/>
            <person name="Patyshakuliyeva A."/>
            <person name="Rokas A."/>
            <person name="Ruiz-Duenas F.J."/>
            <person name="Sabat G."/>
            <person name="Salamov A."/>
            <person name="Samejima M."/>
            <person name="Schmutz J."/>
            <person name="Slot J.C."/>
            <person name="St John F."/>
            <person name="Stenlid J."/>
            <person name="Sun H."/>
            <person name="Sun S."/>
            <person name="Syed K."/>
            <person name="Tsang A."/>
            <person name="Wiebenga A."/>
            <person name="Young D."/>
            <person name="Pisabarro A."/>
            <person name="Eastwood D.C."/>
            <person name="Martin F."/>
            <person name="Cullen D."/>
            <person name="Grigoriev I.V."/>
            <person name="Hibbett D.S."/>
        </authorList>
    </citation>
    <scope>NUCLEOTIDE SEQUENCE [LARGE SCALE GENOMIC DNA]</scope>
    <source>
        <strain evidence="5 6">DJM-731 SS1</strain>
    </source>
</reference>
<feature type="compositionally biased region" description="Polar residues" evidence="2">
    <location>
        <begin position="556"/>
        <end position="565"/>
    </location>
</feature>
<feature type="compositionally biased region" description="Polar residues" evidence="2">
    <location>
        <begin position="1060"/>
        <end position="1075"/>
    </location>
</feature>
<dbReference type="CDD" id="cd06093">
    <property type="entry name" value="PX_domain"/>
    <property type="match status" value="1"/>
</dbReference>
<feature type="compositionally biased region" description="Polar residues" evidence="2">
    <location>
        <begin position="1420"/>
        <end position="1432"/>
    </location>
</feature>
<organism evidence="5 6">
    <name type="scientific">Dacryopinax primogenitus (strain DJM 731)</name>
    <name type="common">Brown rot fungus</name>
    <dbReference type="NCBI Taxonomy" id="1858805"/>
    <lineage>
        <taxon>Eukaryota</taxon>
        <taxon>Fungi</taxon>
        <taxon>Dikarya</taxon>
        <taxon>Basidiomycota</taxon>
        <taxon>Agaricomycotina</taxon>
        <taxon>Dacrymycetes</taxon>
        <taxon>Dacrymycetales</taxon>
        <taxon>Dacrymycetaceae</taxon>
        <taxon>Dacryopinax</taxon>
    </lineage>
</organism>
<gene>
    <name evidence="5" type="ORF">DACRYDRAFT_115202</name>
</gene>
<feature type="compositionally biased region" description="Pro residues" evidence="2">
    <location>
        <begin position="1500"/>
        <end position="1511"/>
    </location>
</feature>
<dbReference type="InterPro" id="IPR008936">
    <property type="entry name" value="Rho_GTPase_activation_prot"/>
</dbReference>
<feature type="region of interest" description="Disordered" evidence="2">
    <location>
        <begin position="1341"/>
        <end position="1372"/>
    </location>
</feature>
<feature type="compositionally biased region" description="Pro residues" evidence="2">
    <location>
        <begin position="955"/>
        <end position="968"/>
    </location>
</feature>
<feature type="region of interest" description="Disordered" evidence="2">
    <location>
        <begin position="955"/>
        <end position="1111"/>
    </location>
</feature>
<dbReference type="CDD" id="cd13277">
    <property type="entry name" value="PH_Bem3"/>
    <property type="match status" value="1"/>
</dbReference>
<protein>
    <submittedName>
        <fullName evidence="5">RhoGAP-domain-containing protein</fullName>
    </submittedName>
</protein>
<evidence type="ECO:0000259" key="3">
    <source>
        <dbReference type="PROSITE" id="PS50003"/>
    </source>
</evidence>
<dbReference type="PANTHER" id="PTHR23176:SF129">
    <property type="entry name" value="RHO GTPASE ACTIVATING PROTEIN AT 16F, ISOFORM E-RELATED"/>
    <property type="match status" value="1"/>
</dbReference>
<evidence type="ECO:0000313" key="6">
    <source>
        <dbReference type="Proteomes" id="UP000030653"/>
    </source>
</evidence>
<feature type="domain" description="PH" evidence="3">
    <location>
        <begin position="764"/>
        <end position="895"/>
    </location>
</feature>
<dbReference type="Pfam" id="PF00169">
    <property type="entry name" value="PH"/>
    <property type="match status" value="1"/>
</dbReference>
<dbReference type="HOGENOM" id="CLU_001762_0_0_1"/>
<dbReference type="InterPro" id="IPR036871">
    <property type="entry name" value="PX_dom_sf"/>
</dbReference>
<feature type="compositionally biased region" description="Low complexity" evidence="2">
    <location>
        <begin position="63"/>
        <end position="73"/>
    </location>
</feature>
<dbReference type="SUPFAM" id="SSF64268">
    <property type="entry name" value="PX domain"/>
    <property type="match status" value="1"/>
</dbReference>
<dbReference type="SMART" id="SM00233">
    <property type="entry name" value="PH"/>
    <property type="match status" value="1"/>
</dbReference>
<feature type="compositionally biased region" description="Pro residues" evidence="2">
    <location>
        <begin position="265"/>
        <end position="292"/>
    </location>
</feature>
<dbReference type="RefSeq" id="XP_040630797.1">
    <property type="nucleotide sequence ID" value="XM_040769951.1"/>
</dbReference>
<feature type="compositionally biased region" description="Low complexity" evidence="2">
    <location>
        <begin position="573"/>
        <end position="592"/>
    </location>
</feature>
<feature type="compositionally biased region" description="Low complexity" evidence="2">
    <location>
        <begin position="293"/>
        <end position="302"/>
    </location>
</feature>
<feature type="domain" description="Rho-GAP" evidence="4">
    <location>
        <begin position="1126"/>
        <end position="1332"/>
    </location>
</feature>
<keyword evidence="6" id="KW-1185">Reference proteome</keyword>
<dbReference type="PROSITE" id="PS50003">
    <property type="entry name" value="PH_DOMAIN"/>
    <property type="match status" value="1"/>
</dbReference>
<dbReference type="GeneID" id="63685013"/>
<name>M5GF71_DACPD</name>
<feature type="compositionally biased region" description="Low complexity" evidence="2">
    <location>
        <begin position="182"/>
        <end position="202"/>
    </location>
</feature>
<dbReference type="Gene3D" id="3.30.1520.10">
    <property type="entry name" value="Phox-like domain"/>
    <property type="match status" value="1"/>
</dbReference>
<feature type="region of interest" description="Disordered" evidence="2">
    <location>
        <begin position="438"/>
        <end position="592"/>
    </location>
</feature>
<dbReference type="GO" id="GO:0005737">
    <property type="term" value="C:cytoplasm"/>
    <property type="evidence" value="ECO:0007669"/>
    <property type="project" value="TreeGrafter"/>
</dbReference>
<dbReference type="GO" id="GO:0005096">
    <property type="term" value="F:GTPase activator activity"/>
    <property type="evidence" value="ECO:0007669"/>
    <property type="project" value="UniProtKB-KW"/>
</dbReference>
<dbReference type="InterPro" id="IPR050729">
    <property type="entry name" value="Rho-GAP"/>
</dbReference>
<feature type="region of interest" description="Disordered" evidence="2">
    <location>
        <begin position="625"/>
        <end position="659"/>
    </location>
</feature>
<dbReference type="OrthoDB" id="185175at2759"/>
<feature type="compositionally biased region" description="Basic and acidic residues" evidence="2">
    <location>
        <begin position="522"/>
        <end position="550"/>
    </location>
</feature>
<dbReference type="STRING" id="1858805.M5GF71"/>
<dbReference type="OMA" id="EEWIRML"/>
<dbReference type="GO" id="GO:0007165">
    <property type="term" value="P:signal transduction"/>
    <property type="evidence" value="ECO:0007669"/>
    <property type="project" value="InterPro"/>
</dbReference>
<dbReference type="InterPro" id="IPR011993">
    <property type="entry name" value="PH-like_dom_sf"/>
</dbReference>
<keyword evidence="1" id="KW-0343">GTPase activation</keyword>
<dbReference type="PANTHER" id="PTHR23176">
    <property type="entry name" value="RHO/RAC/CDC GTPASE-ACTIVATING PROTEIN"/>
    <property type="match status" value="1"/>
</dbReference>
<evidence type="ECO:0000256" key="2">
    <source>
        <dbReference type="SAM" id="MobiDB-lite"/>
    </source>
</evidence>
<dbReference type="Gene3D" id="2.30.29.30">
    <property type="entry name" value="Pleckstrin-homology domain (PH domain)/Phosphotyrosine-binding domain (PTB)"/>
    <property type="match status" value="1"/>
</dbReference>
<sequence length="1511" mass="159979">MSAPTPSSSSLRPTPAPSPSNPTTPSLPSTFHSPEHRRVLTESSSRLLTPPSREKSGSGPGSGSPANPGHSASAKPITLDVLLALHSSAQDPMQAALDQLLVERNSLASQNAQLWKLIERARMTQRSLERDCERLRGERDRAVGRERERERREKEGRASEESEHLQEDAPSAANVKGEDAPRTAASAPPALTTSTASRSLAAVGATTGQISPVSPVPPTSGPSTALSSLPTQMTPPAPAPTPATSRFAAPPVPPTVASQPQPSQIQPPAPAQLPPTQPPAAPAQPPLQPPPQTQIQTQTTAPLVLKQRPPDPSPLGPAAVLVSAPSPATPTRSSSLPFVSPGQLAPPAQLVQQVQPIPPSQHIQPTSTQPQPIQPLQPVQPLAPVQYTHPPRPWAPNPDFSQPSTPSTSSCFVPAPTPPTPAAAIAAGLVPLPSPAASIRATASASEPDSPLDPGTQHLLIPSSAAPVAPGPGTGPGVGAGQPQSPKRGTPNVNVVPPTPAPAHMHTLSRPEEIPVLPAIFARDRERPDKDKEREREREKDKDKDKERDPPVLGNVQPQQQLRQHSPSPGPLSPTSTSTRSVQQAQQQPQLVPADLPLTTVLISHSSIRANDRGKDVLSFHIAVSPPPFLTPSSRDPVPDRGSPSSSASEPGVGLGIRDAPAQRQPWAVEKLYSDILALDTKVRSELGRTMQKKLGPLPEGKAFRDHAPVKSDQRKAALTAYLQALLTFPLSIDTRRAICVFFTSDFTRARATSGAVGGGVVREGYKEGYLTKRGKNFGGWKTRYFVLGGRVLEYYESRGGAHLGSIQLQNAKIGRQQRATASSSSSSLALSRETTSSTTGPNPNNSDLEDENAYRHAFLIIEQREGKAPVKHVLCAESDEERDSWVEHLVRYVGPAGPVSIVLEEDGDPRSSTEIRSRSKIMSKDEISVFRAAPVPISQLVPDAENAKLFRVAPPPPSPGPPGPVPPAVAQLAAGPHIPGYSGPDSPRLLSVSASVPSTLDTIQGMPRSNSSLGTYSDGSSRAMPPDQRVHNLTTAASRLTNSQNLTPGKMRESGIAPSASQRTVTGSASSSTLLGEPQGSDRERKAKSGRFWNFGRSNDSKGSSSSASQLGIPVGAPAHAVFGVALQDSLSVASIANLPAVVFRCIEYLEARGAEREEGIYRLSGSSAVVKALRERFNAEGDVDLVKCDEYWDLHAVAGLLKGYLRELPTSVLTRELHLRFLAVIGVFDHFPLCISHPSSAVDLMDAQERIAELASLIAALPLPNYSLLRALTAHLILIVQHSQENKMNMRNVGIVFSPTLGIPAGVFSLMLAEFNHVFSVGGEDEPDADEDVVEADTLGASEFGEDIEYKPRVSGEGGTPRSRNSRSYASGAADQLLGLSGRSLKPEVADLDEASDSDQISNEGSGTETEDADVDSISLQDGRSTSEQSTGDEKSTIPMPGSATQAMFDVNQTPTQAQTNGNGSRARKVANARGLQLAPPGLQADLRPMGKVGLPVSPRPPLQKSPRP</sequence>
<feature type="compositionally biased region" description="Polar residues" evidence="2">
    <location>
        <begin position="1032"/>
        <end position="1048"/>
    </location>
</feature>
<accession>M5GF71</accession>
<dbReference type="InterPro" id="IPR001849">
    <property type="entry name" value="PH_domain"/>
</dbReference>
<feature type="compositionally biased region" description="Basic and acidic residues" evidence="2">
    <location>
        <begin position="120"/>
        <end position="167"/>
    </location>
</feature>